<dbReference type="PATRIC" id="fig|200450.4.peg.1765"/>
<accession>A0A0R2ZX58</accession>
<dbReference type="InterPro" id="IPR009506">
    <property type="entry name" value="YjiS-like"/>
</dbReference>
<reference evidence="3 5" key="2">
    <citation type="submission" date="2016-10" db="EMBL/GenBank/DDBJ databases">
        <authorList>
            <person name="Varghese N."/>
            <person name="Submissions S."/>
        </authorList>
    </citation>
    <scope>NUCLEOTIDE SEQUENCE [LARGE SCALE GENOMIC DNA]</scope>
    <source>
        <strain evidence="3 5">BS3111</strain>
    </source>
</reference>
<reference evidence="2 4" key="1">
    <citation type="submission" date="2015-02" db="EMBL/GenBank/DDBJ databases">
        <title>Two Pseudomonas sp. nov. isolated from raw milk.</title>
        <authorList>
            <person name="Wenning M."/>
            <person name="von Neubeck M."/>
            <person name="Huptas C."/>
            <person name="Scherer S."/>
        </authorList>
    </citation>
    <scope>NUCLEOTIDE SEQUENCE [LARGE SCALE GENOMIC DNA]</scope>
    <source>
        <strain evidence="2 4">DSM 14937</strain>
    </source>
</reference>
<evidence type="ECO:0000313" key="3">
    <source>
        <dbReference type="EMBL" id="SDS02004.1"/>
    </source>
</evidence>
<protein>
    <submittedName>
        <fullName evidence="3">Uncharacterized conserved protein YjiS, DUF1127 family</fullName>
    </submittedName>
</protein>
<dbReference type="Pfam" id="PF06568">
    <property type="entry name" value="YjiS-like"/>
    <property type="match status" value="1"/>
</dbReference>
<keyword evidence="5" id="KW-1185">Reference proteome</keyword>
<dbReference type="OrthoDB" id="6496803at2"/>
<sequence>MNGICDVRLVLQGQELEAGQRRVRSASALQGWELFWLRRHTRKALLTLTREQLRDIGLTQEQAREEGVKPFWRG</sequence>
<feature type="domain" description="YjiS-like" evidence="1">
    <location>
        <begin position="34"/>
        <end position="64"/>
    </location>
</feature>
<dbReference type="AlphaFoldDB" id="A0A0R2ZX58"/>
<evidence type="ECO:0000313" key="5">
    <source>
        <dbReference type="Proteomes" id="UP000183126"/>
    </source>
</evidence>
<gene>
    <name evidence="3" type="ORF">SAMN04490205_1206</name>
    <name evidence="2" type="ORF">TU79_01450</name>
</gene>
<dbReference type="Proteomes" id="UP000052019">
    <property type="component" value="Unassembled WGS sequence"/>
</dbReference>
<organism evidence="2 4">
    <name type="scientific">Pseudomonas trivialis</name>
    <dbReference type="NCBI Taxonomy" id="200450"/>
    <lineage>
        <taxon>Bacteria</taxon>
        <taxon>Pseudomonadati</taxon>
        <taxon>Pseudomonadota</taxon>
        <taxon>Gammaproteobacteria</taxon>
        <taxon>Pseudomonadales</taxon>
        <taxon>Pseudomonadaceae</taxon>
        <taxon>Pseudomonas</taxon>
    </lineage>
</organism>
<evidence type="ECO:0000313" key="2">
    <source>
        <dbReference type="EMBL" id="KRP63059.1"/>
    </source>
</evidence>
<dbReference type="Proteomes" id="UP000183126">
    <property type="component" value="Chromosome I"/>
</dbReference>
<dbReference type="RefSeq" id="WP_057006366.1">
    <property type="nucleotide sequence ID" value="NZ_JYLK01000001.1"/>
</dbReference>
<proteinExistence type="predicted"/>
<dbReference type="EMBL" id="JYLK01000001">
    <property type="protein sequence ID" value="KRP63059.1"/>
    <property type="molecule type" value="Genomic_DNA"/>
</dbReference>
<name>A0A0R2ZX58_9PSED</name>
<evidence type="ECO:0000313" key="4">
    <source>
        <dbReference type="Proteomes" id="UP000052019"/>
    </source>
</evidence>
<evidence type="ECO:0000259" key="1">
    <source>
        <dbReference type="Pfam" id="PF06568"/>
    </source>
</evidence>
<dbReference type="EMBL" id="LT629760">
    <property type="protein sequence ID" value="SDS02004.1"/>
    <property type="molecule type" value="Genomic_DNA"/>
</dbReference>